<evidence type="ECO:0000313" key="3">
    <source>
        <dbReference type="Proteomes" id="UP001144280"/>
    </source>
</evidence>
<comment type="caution">
    <text evidence="2">The sequence shown here is derived from an EMBL/GenBank/DDBJ whole genome shotgun (WGS) entry which is preliminary data.</text>
</comment>
<feature type="compositionally biased region" description="Polar residues" evidence="1">
    <location>
        <begin position="138"/>
        <end position="148"/>
    </location>
</feature>
<gene>
    <name evidence="2" type="ORF">Pa4123_20590</name>
</gene>
<protein>
    <recommendedName>
        <fullName evidence="4">Rhodanese domain-containing protein</fullName>
    </recommendedName>
</protein>
<name>A0ABQ5QR75_9ACTN</name>
<reference evidence="2" key="1">
    <citation type="submission" date="2022-12" db="EMBL/GenBank/DDBJ databases">
        <title>New Phytohabitans aurantiacus sp. RD004123 nov., an actinomycete isolated from soil.</title>
        <authorList>
            <person name="Triningsih D.W."/>
            <person name="Harunari E."/>
            <person name="Igarashi Y."/>
        </authorList>
    </citation>
    <scope>NUCLEOTIDE SEQUENCE</scope>
    <source>
        <strain evidence="2">RD004123</strain>
    </source>
</reference>
<feature type="region of interest" description="Disordered" evidence="1">
    <location>
        <begin position="127"/>
        <end position="151"/>
    </location>
</feature>
<feature type="region of interest" description="Disordered" evidence="1">
    <location>
        <begin position="168"/>
        <end position="191"/>
    </location>
</feature>
<proteinExistence type="predicted"/>
<sequence length="191" mass="20398">MPGAIAKRRLGPPFVAELDRALGDRKVGDAPMRLRLVLHCGEVTRDKRGSSGAEVDRAFGMVNNDRVRQMLAAAPRARMVVVVSDEFYRGAFCSDPADDPTWFRCVDLDLKRGRMLAWVGVPGLRHPPVIEPDEPSKTDTVAGSQRDTPSGDVLFINGGVSGGMVGGRQNTNSGTINSGHIVTNSGSSGRG</sequence>
<evidence type="ECO:0008006" key="4">
    <source>
        <dbReference type="Google" id="ProtNLM"/>
    </source>
</evidence>
<dbReference type="Proteomes" id="UP001144280">
    <property type="component" value="Unassembled WGS sequence"/>
</dbReference>
<organism evidence="2 3">
    <name type="scientific">Phytohabitans aurantiacus</name>
    <dbReference type="NCBI Taxonomy" id="3016789"/>
    <lineage>
        <taxon>Bacteria</taxon>
        <taxon>Bacillati</taxon>
        <taxon>Actinomycetota</taxon>
        <taxon>Actinomycetes</taxon>
        <taxon>Micromonosporales</taxon>
        <taxon>Micromonosporaceae</taxon>
    </lineage>
</organism>
<keyword evidence="3" id="KW-1185">Reference proteome</keyword>
<accession>A0ABQ5QR75</accession>
<evidence type="ECO:0000256" key="1">
    <source>
        <dbReference type="SAM" id="MobiDB-lite"/>
    </source>
</evidence>
<evidence type="ECO:0000313" key="2">
    <source>
        <dbReference type="EMBL" id="GLH96785.1"/>
    </source>
</evidence>
<dbReference type="EMBL" id="BSDI01000007">
    <property type="protein sequence ID" value="GLH96785.1"/>
    <property type="molecule type" value="Genomic_DNA"/>
</dbReference>